<evidence type="ECO:0000256" key="2">
    <source>
        <dbReference type="ARBA" id="ARBA00006310"/>
    </source>
</evidence>
<evidence type="ECO:0000256" key="6">
    <source>
        <dbReference type="ARBA" id="ARBA00022786"/>
    </source>
</evidence>
<dbReference type="InterPro" id="IPR023318">
    <property type="entry name" value="Ub_act_enz_dom_a_sf"/>
</dbReference>
<dbReference type="Pfam" id="PF00899">
    <property type="entry name" value="ThiF"/>
    <property type="match status" value="1"/>
</dbReference>
<dbReference type="PANTHER" id="PTHR10953">
    <property type="entry name" value="UBIQUITIN-ACTIVATING ENZYME E1"/>
    <property type="match status" value="1"/>
</dbReference>
<dbReference type="GO" id="GO:0005524">
    <property type="term" value="F:ATP binding"/>
    <property type="evidence" value="ECO:0007669"/>
    <property type="project" value="UniProtKB-UniRule"/>
</dbReference>
<feature type="active site" description="Glycyl thioester intermediate" evidence="10">
    <location>
        <position position="211"/>
    </location>
</feature>
<name>A0A8S1GRB3_9PELO</name>
<dbReference type="FunFam" id="1.10.10.520:FF:000001">
    <property type="entry name" value="NEDD8-activating enzyme E1 catalytic subunit"/>
    <property type="match status" value="1"/>
</dbReference>
<evidence type="ECO:0000259" key="12">
    <source>
        <dbReference type="SMART" id="SM01181"/>
    </source>
</evidence>
<dbReference type="PROSITE" id="PS00865">
    <property type="entry name" value="UBIQUITIN_ACTIVAT_2"/>
    <property type="match status" value="1"/>
</dbReference>
<dbReference type="SUPFAM" id="SSF69572">
    <property type="entry name" value="Activating enzymes of the ubiquitin-like proteins"/>
    <property type="match status" value="1"/>
</dbReference>
<evidence type="ECO:0000313" key="14">
    <source>
        <dbReference type="Proteomes" id="UP000835052"/>
    </source>
</evidence>
<keyword evidence="14" id="KW-1185">Reference proteome</keyword>
<dbReference type="Gene3D" id="1.10.10.520">
    <property type="entry name" value="Ubiquitin activating enzymes (Uba3). Chain: B, domain 2"/>
    <property type="match status" value="1"/>
</dbReference>
<dbReference type="GO" id="GO:0045116">
    <property type="term" value="P:protein neddylation"/>
    <property type="evidence" value="ECO:0007669"/>
    <property type="project" value="UniProtKB-UniRule"/>
</dbReference>
<evidence type="ECO:0000256" key="1">
    <source>
        <dbReference type="ARBA" id="ARBA00005032"/>
    </source>
</evidence>
<dbReference type="GO" id="GO:0005634">
    <property type="term" value="C:nucleus"/>
    <property type="evidence" value="ECO:0007669"/>
    <property type="project" value="TreeGrafter"/>
</dbReference>
<keyword evidence="4 11" id="KW-0436">Ligase</keyword>
<dbReference type="AlphaFoldDB" id="A0A8S1GRB3"/>
<sequence>MVSVDPLASERWRHIRRLTDRPTAFAPAWFEPGPHNFNFLRNSSVLVIGAGGLGCELLKNLALSGIKNISVIDMDTIDLSNLNRQFLFREIDVGKSKAEVAAAFIEKRVSGCSVTPYNCRIEDKPAEFYRRFTLVICGLDSIAARRWINAMLCDLVQTLPNGEIDQTTIVPMIDGGTEGFKGNARVIYPRMSACVDCTLDLFPPQVNFPLCTIAHTPRLPEHCIEYIKVVVWPKERPFEGESLDADNPAHVEWVLERSMARAEEFGIRGVNRRLTSGVLKRIIPAVASTNAVVAASCALEAFKLLTNTASVIDNYMNFTQIEGVYSGVVHMEKDPNCATCSGGSFLINVSPDDVLEQFMERIVAKFQLRNPYLETLRQKLFWVSDFYPEMIERNKANLGKPLRELVNEGEEILVVADNLSKPISVRVSFS</sequence>
<dbReference type="Gene3D" id="3.10.290.20">
    <property type="entry name" value="Ubiquitin-like 2 activating enzyme e1b. Chain: B, domain 3"/>
    <property type="match status" value="1"/>
</dbReference>
<feature type="domain" description="E2 binding" evidence="12">
    <location>
        <begin position="347"/>
        <end position="430"/>
    </location>
</feature>
<comment type="similarity">
    <text evidence="2 11">Belongs to the ubiquitin-activating E1 family. UBA3 subfamily.</text>
</comment>
<dbReference type="InterPro" id="IPR014929">
    <property type="entry name" value="E2-binding"/>
</dbReference>
<evidence type="ECO:0000256" key="3">
    <source>
        <dbReference type="ARBA" id="ARBA00015203"/>
    </source>
</evidence>
<reference evidence="13" key="1">
    <citation type="submission" date="2020-10" db="EMBL/GenBank/DDBJ databases">
        <authorList>
            <person name="Kikuchi T."/>
        </authorList>
    </citation>
    <scope>NUCLEOTIDE SEQUENCE</scope>
    <source>
        <strain evidence="13">NKZ352</strain>
    </source>
</reference>
<accession>A0A8S1GRB3</accession>
<keyword evidence="5 11" id="KW-0547">Nucleotide-binding</keyword>
<protein>
    <recommendedName>
        <fullName evidence="3 11">NEDD8-activating enzyme E1 catalytic subunit</fullName>
        <ecNumber evidence="8 11">6.2.1.64</ecNumber>
    </recommendedName>
</protein>
<evidence type="ECO:0000256" key="5">
    <source>
        <dbReference type="ARBA" id="ARBA00022741"/>
    </source>
</evidence>
<gene>
    <name evidence="13" type="ORF">CAUJ_LOCUS1718</name>
</gene>
<dbReference type="OrthoDB" id="5977743at2759"/>
<evidence type="ECO:0000256" key="11">
    <source>
        <dbReference type="RuleBase" id="RU368009"/>
    </source>
</evidence>
<dbReference type="Gene3D" id="3.40.50.720">
    <property type="entry name" value="NAD(P)-binding Rossmann-like Domain"/>
    <property type="match status" value="1"/>
</dbReference>
<evidence type="ECO:0000256" key="7">
    <source>
        <dbReference type="ARBA" id="ARBA00022840"/>
    </source>
</evidence>
<evidence type="ECO:0000313" key="13">
    <source>
        <dbReference type="EMBL" id="CAD6185799.1"/>
    </source>
</evidence>
<keyword evidence="6 11" id="KW-0833">Ubl conjugation pathway</keyword>
<evidence type="ECO:0000256" key="10">
    <source>
        <dbReference type="PROSITE-ProRule" id="PRU10132"/>
    </source>
</evidence>
<evidence type="ECO:0000256" key="4">
    <source>
        <dbReference type="ARBA" id="ARBA00022598"/>
    </source>
</evidence>
<dbReference type="GO" id="GO:0019781">
    <property type="term" value="F:NEDD8 activating enzyme activity"/>
    <property type="evidence" value="ECO:0007669"/>
    <property type="project" value="UniProtKB-UniRule"/>
</dbReference>
<dbReference type="EC" id="6.2.1.64" evidence="8 11"/>
<comment type="function">
    <text evidence="11">Catalytic subunit of the dimeric E1 enzyme, which activates NEDD8.</text>
</comment>
<dbReference type="InterPro" id="IPR000594">
    <property type="entry name" value="ThiF_NAD_FAD-bd"/>
</dbReference>
<dbReference type="PANTHER" id="PTHR10953:SF6">
    <property type="entry name" value="NEDD8-ACTIVATING ENZYME E1 CATALYTIC SUBUNIT"/>
    <property type="match status" value="1"/>
</dbReference>
<keyword evidence="7 11" id="KW-0067">ATP-binding</keyword>
<evidence type="ECO:0000256" key="8">
    <source>
        <dbReference type="ARBA" id="ARBA00023624"/>
    </source>
</evidence>
<dbReference type="InterPro" id="IPR035985">
    <property type="entry name" value="Ubiquitin-activating_enz"/>
</dbReference>
<dbReference type="CDD" id="cd01488">
    <property type="entry name" value="Uba3_RUB"/>
    <property type="match status" value="1"/>
</dbReference>
<dbReference type="Pfam" id="PF08825">
    <property type="entry name" value="E2_bind"/>
    <property type="match status" value="1"/>
</dbReference>
<organism evidence="13 14">
    <name type="scientific">Caenorhabditis auriculariae</name>
    <dbReference type="NCBI Taxonomy" id="2777116"/>
    <lineage>
        <taxon>Eukaryota</taxon>
        <taxon>Metazoa</taxon>
        <taxon>Ecdysozoa</taxon>
        <taxon>Nematoda</taxon>
        <taxon>Chromadorea</taxon>
        <taxon>Rhabditida</taxon>
        <taxon>Rhabditina</taxon>
        <taxon>Rhabditomorpha</taxon>
        <taxon>Rhabditoidea</taxon>
        <taxon>Rhabditidae</taxon>
        <taxon>Peloderinae</taxon>
        <taxon>Caenorhabditis</taxon>
    </lineage>
</organism>
<dbReference type="InterPro" id="IPR030468">
    <property type="entry name" value="Uba3_N"/>
</dbReference>
<comment type="catalytic activity">
    <reaction evidence="9 11">
        <text>ATP + [NEDD8 protein] + [E1 NEDD8-activating enzyme]-L-cysteine = AMP + diphosphate + [E1 NEDD8-activating enzyme]-S-[NEDD8 protein]-yl-L-cysteine.</text>
        <dbReference type="EC" id="6.2.1.64"/>
    </reaction>
</comment>
<evidence type="ECO:0000256" key="9">
    <source>
        <dbReference type="ARBA" id="ARBA00024626"/>
    </source>
</evidence>
<dbReference type="InterPro" id="IPR033127">
    <property type="entry name" value="UBQ-activ_enz_E1_Cys_AS"/>
</dbReference>
<dbReference type="InterPro" id="IPR045886">
    <property type="entry name" value="ThiF/MoeB/HesA"/>
</dbReference>
<comment type="pathway">
    <text evidence="1 11">Protein modification; protein neddylation.</text>
</comment>
<dbReference type="EMBL" id="CAJGYM010000003">
    <property type="protein sequence ID" value="CAD6185799.1"/>
    <property type="molecule type" value="Genomic_DNA"/>
</dbReference>
<dbReference type="GO" id="GO:0005737">
    <property type="term" value="C:cytoplasm"/>
    <property type="evidence" value="ECO:0007669"/>
    <property type="project" value="TreeGrafter"/>
</dbReference>
<comment type="caution">
    <text evidence="13">The sequence shown here is derived from an EMBL/GenBank/DDBJ whole genome shotgun (WGS) entry which is preliminary data.</text>
</comment>
<proteinExistence type="inferred from homology"/>
<dbReference type="SMART" id="SM01181">
    <property type="entry name" value="E2_bind"/>
    <property type="match status" value="1"/>
</dbReference>
<dbReference type="Proteomes" id="UP000835052">
    <property type="component" value="Unassembled WGS sequence"/>
</dbReference>